<sequence length="170" mass="18005">MERPLLALIFLSLKIIGTSSQDQFGPPPPTPSTVPVLPPPPPLLSPPPPPPLPSPPPPPPPLSSPPPPPAGLSPPPPSPPTHKPPQAPHRAHNFTTGTGANSTHSRSPPPPRRHPRPPNPNGRQPMTPVREINLGKKIGLLFAGIAGILQVVVLGFLVIKRRQLSNKDRQ</sequence>
<evidence type="ECO:0000256" key="1">
    <source>
        <dbReference type="SAM" id="MobiDB-lite"/>
    </source>
</evidence>
<feature type="region of interest" description="Disordered" evidence="1">
    <location>
        <begin position="19"/>
        <end position="128"/>
    </location>
</feature>
<dbReference type="PANTHER" id="PTHR36721:SF1">
    <property type="entry name" value="OS04G0446401 PROTEIN"/>
    <property type="match status" value="1"/>
</dbReference>
<keyword evidence="3" id="KW-0732">Signal</keyword>
<accession>A0A9Q0H5D7</accession>
<dbReference type="OrthoDB" id="1740027at2759"/>
<feature type="transmembrane region" description="Helical" evidence="2">
    <location>
        <begin position="138"/>
        <end position="159"/>
    </location>
</feature>
<keyword evidence="5" id="KW-1185">Reference proteome</keyword>
<keyword evidence="2" id="KW-1133">Transmembrane helix</keyword>
<dbReference type="PRINTS" id="PR01217">
    <property type="entry name" value="PRICHEXTENSN"/>
</dbReference>
<feature type="signal peptide" evidence="3">
    <location>
        <begin position="1"/>
        <end position="20"/>
    </location>
</feature>
<keyword evidence="2" id="KW-0812">Transmembrane</keyword>
<dbReference type="AlphaFoldDB" id="A0A9Q0H5D7"/>
<proteinExistence type="predicted"/>
<feature type="compositionally biased region" description="Polar residues" evidence="1">
    <location>
        <begin position="93"/>
        <end position="103"/>
    </location>
</feature>
<evidence type="ECO:0000256" key="3">
    <source>
        <dbReference type="SAM" id="SignalP"/>
    </source>
</evidence>
<evidence type="ECO:0000256" key="2">
    <source>
        <dbReference type="SAM" id="Phobius"/>
    </source>
</evidence>
<dbReference type="Proteomes" id="UP001141806">
    <property type="component" value="Unassembled WGS sequence"/>
</dbReference>
<dbReference type="EMBL" id="JAMYWD010000010">
    <property type="protein sequence ID" value="KAJ4958931.1"/>
    <property type="molecule type" value="Genomic_DNA"/>
</dbReference>
<reference evidence="4" key="1">
    <citation type="journal article" date="2023" name="Plant J.">
        <title>The genome of the king protea, Protea cynaroides.</title>
        <authorList>
            <person name="Chang J."/>
            <person name="Duong T.A."/>
            <person name="Schoeman C."/>
            <person name="Ma X."/>
            <person name="Roodt D."/>
            <person name="Barker N."/>
            <person name="Li Z."/>
            <person name="Van de Peer Y."/>
            <person name="Mizrachi E."/>
        </authorList>
    </citation>
    <scope>NUCLEOTIDE SEQUENCE</scope>
    <source>
        <tissue evidence="4">Young leaves</tissue>
    </source>
</reference>
<feature type="compositionally biased region" description="Pro residues" evidence="1">
    <location>
        <begin position="25"/>
        <end position="87"/>
    </location>
</feature>
<comment type="caution">
    <text evidence="4">The sequence shown here is derived from an EMBL/GenBank/DDBJ whole genome shotgun (WGS) entry which is preliminary data.</text>
</comment>
<gene>
    <name evidence="4" type="ORF">NE237_026042</name>
</gene>
<organism evidence="4 5">
    <name type="scientific">Protea cynaroides</name>
    <dbReference type="NCBI Taxonomy" id="273540"/>
    <lineage>
        <taxon>Eukaryota</taxon>
        <taxon>Viridiplantae</taxon>
        <taxon>Streptophyta</taxon>
        <taxon>Embryophyta</taxon>
        <taxon>Tracheophyta</taxon>
        <taxon>Spermatophyta</taxon>
        <taxon>Magnoliopsida</taxon>
        <taxon>Proteales</taxon>
        <taxon>Proteaceae</taxon>
        <taxon>Protea</taxon>
    </lineage>
</organism>
<feature type="chain" id="PRO_5040356672" evidence="3">
    <location>
        <begin position="21"/>
        <end position="170"/>
    </location>
</feature>
<name>A0A9Q0H5D7_9MAGN</name>
<evidence type="ECO:0000313" key="5">
    <source>
        <dbReference type="Proteomes" id="UP001141806"/>
    </source>
</evidence>
<dbReference type="PANTHER" id="PTHR36721">
    <property type="entry name" value="PROLINE-RICH FAMILY PROTEIN"/>
    <property type="match status" value="1"/>
</dbReference>
<evidence type="ECO:0000313" key="4">
    <source>
        <dbReference type="EMBL" id="KAJ4958931.1"/>
    </source>
</evidence>
<keyword evidence="2" id="KW-0472">Membrane</keyword>
<protein>
    <submittedName>
        <fullName evidence="4">Uncharacterized protein</fullName>
    </submittedName>
</protein>